<dbReference type="InterPro" id="IPR050485">
    <property type="entry name" value="Proline_metab_enzyme"/>
</dbReference>
<evidence type="ECO:0000256" key="5">
    <source>
        <dbReference type="ARBA" id="ARBA00023027"/>
    </source>
</evidence>
<dbReference type="InterPro" id="IPR016161">
    <property type="entry name" value="Ald_DH/histidinol_DH"/>
</dbReference>
<evidence type="ECO:0000256" key="1">
    <source>
        <dbReference type="ARBA" id="ARBA00004786"/>
    </source>
</evidence>
<reference evidence="11 12" key="1">
    <citation type="submission" date="2018-12" db="EMBL/GenBank/DDBJ databases">
        <authorList>
            <person name="Feng G."/>
            <person name="Zhu H."/>
        </authorList>
    </citation>
    <scope>NUCLEOTIDE SEQUENCE [LARGE SCALE GENOMIC DNA]</scope>
    <source>
        <strain evidence="11 12">LMG 26000</strain>
    </source>
</reference>
<dbReference type="InterPro" id="IPR015590">
    <property type="entry name" value="Aldehyde_DH_dom"/>
</dbReference>
<dbReference type="InterPro" id="IPR016160">
    <property type="entry name" value="Ald_DH_CS_CYS"/>
</dbReference>
<dbReference type="Gene3D" id="3.40.605.10">
    <property type="entry name" value="Aldehyde Dehydrogenase, Chain A, domain 1"/>
    <property type="match status" value="1"/>
</dbReference>
<evidence type="ECO:0000256" key="8">
    <source>
        <dbReference type="ARBA" id="ARBA00048142"/>
    </source>
</evidence>
<dbReference type="EC" id="1.2.1.88" evidence="3"/>
<dbReference type="FunFam" id="3.40.309.10:FF:000005">
    <property type="entry name" value="1-pyrroline-5-carboxylate dehydrogenase 1"/>
    <property type="match status" value="1"/>
</dbReference>
<sequence>MANGFFNVPTPINEPVKGYAPNSPERVELLKTLKELKQQQRDIPMHIGGQEIRTGKKQNITPPHDHQYVLGQFHEGDASHVAQAIDAALAARPLWAEMPWEHRAAIFLKAADLLAGPYRARINAATMLGQSKNCFQAEIDAACELIDFFRFNVHFMQQIYQQQPESLPGMWNRLEHRPLEGFVFALTPFNFTSIAANLPASVAMMGNVVVWKPANTQIYSAQVLMELFKEAGVPDGVINLVYVDGPTAGNVIFKHRDFAGIHFTGSTGVFQHIWKTIGENISNYKSYPRIVGETGGKDFILAHPSAHAKAVAVGMSRGAFEYQGQKCSAASRVYLPSNLADEILGYVKEDLASFRMGDVEDFSNFINAVIDEKSFDKLAKYIDGAKADPNAEIVAGGGYDKSKGYFIEPTVIVTKDPKYVTMCEELFGPVLTVHIYDADKFDEVLELVDTTSPYALTGAIFSQDRYAIDHASKKLVHAAGNFYINDKPTGAVVGQQPFGGARASGTNDKAGSMLNLLRWVSPRAIKETFVPVTDYRYPFLGSAPAEDLNRDKGL</sequence>
<keyword evidence="5" id="KW-0520">NAD</keyword>
<evidence type="ECO:0000259" key="10">
    <source>
        <dbReference type="Pfam" id="PF00171"/>
    </source>
</evidence>
<comment type="similarity">
    <text evidence="2">Belongs to the aldehyde dehydrogenase family.</text>
</comment>
<dbReference type="NCBIfam" id="TIGR01236">
    <property type="entry name" value="D1pyr5carbox1"/>
    <property type="match status" value="1"/>
</dbReference>
<dbReference type="InterPro" id="IPR005931">
    <property type="entry name" value="P5CDH/ALDH4A1"/>
</dbReference>
<proteinExistence type="inferred from homology"/>
<dbReference type="FunFam" id="3.40.605.10:FF:000006">
    <property type="entry name" value="1-pyrroline-5-carboxylate dehydrogenase"/>
    <property type="match status" value="1"/>
</dbReference>
<dbReference type="SUPFAM" id="SSF53720">
    <property type="entry name" value="ALDH-like"/>
    <property type="match status" value="1"/>
</dbReference>
<dbReference type="PROSITE" id="PS00070">
    <property type="entry name" value="ALDEHYDE_DEHYDR_CYS"/>
    <property type="match status" value="1"/>
</dbReference>
<gene>
    <name evidence="11" type="primary">pruA</name>
    <name evidence="11" type="ORF">EI293_19285</name>
</gene>
<dbReference type="InterPro" id="IPR016162">
    <property type="entry name" value="Ald_DH_N"/>
</dbReference>
<evidence type="ECO:0000256" key="7">
    <source>
        <dbReference type="ARBA" id="ARBA00032259"/>
    </source>
</evidence>
<evidence type="ECO:0000313" key="12">
    <source>
        <dbReference type="Proteomes" id="UP000270291"/>
    </source>
</evidence>
<dbReference type="Gene3D" id="3.40.309.10">
    <property type="entry name" value="Aldehyde Dehydrogenase, Chain A, domain 2"/>
    <property type="match status" value="1"/>
</dbReference>
<evidence type="ECO:0000256" key="2">
    <source>
        <dbReference type="ARBA" id="ARBA00009986"/>
    </source>
</evidence>
<evidence type="ECO:0000313" key="11">
    <source>
        <dbReference type="EMBL" id="RSK40115.1"/>
    </source>
</evidence>
<dbReference type="GO" id="GO:0010133">
    <property type="term" value="P:L-proline catabolic process to L-glutamate"/>
    <property type="evidence" value="ECO:0007669"/>
    <property type="project" value="UniProtKB-UniPathway"/>
</dbReference>
<dbReference type="RefSeq" id="WP_125440187.1">
    <property type="nucleotide sequence ID" value="NZ_RWIU01000008.1"/>
</dbReference>
<dbReference type="AlphaFoldDB" id="A0A428K146"/>
<dbReference type="Pfam" id="PF00171">
    <property type="entry name" value="Aldedh"/>
    <property type="match status" value="1"/>
</dbReference>
<organism evidence="11 12">
    <name type="scientific">Hymenobacter perfusus</name>
    <dbReference type="NCBI Taxonomy" id="1236770"/>
    <lineage>
        <taxon>Bacteria</taxon>
        <taxon>Pseudomonadati</taxon>
        <taxon>Bacteroidota</taxon>
        <taxon>Cytophagia</taxon>
        <taxon>Cytophagales</taxon>
        <taxon>Hymenobacteraceae</taxon>
        <taxon>Hymenobacter</taxon>
    </lineage>
</organism>
<keyword evidence="4 11" id="KW-0560">Oxidoreductase</keyword>
<keyword evidence="12" id="KW-1185">Reference proteome</keyword>
<keyword evidence="6" id="KW-0642">Proline metabolism</keyword>
<dbReference type="InterPro" id="IPR016163">
    <property type="entry name" value="Ald_DH_C"/>
</dbReference>
<dbReference type="Proteomes" id="UP000270291">
    <property type="component" value="Unassembled WGS sequence"/>
</dbReference>
<dbReference type="GO" id="GO:0004657">
    <property type="term" value="F:proline dehydrogenase activity"/>
    <property type="evidence" value="ECO:0007669"/>
    <property type="project" value="UniProtKB-ARBA"/>
</dbReference>
<accession>A0A428K146</accession>
<evidence type="ECO:0000256" key="9">
    <source>
        <dbReference type="SAM" id="MobiDB-lite"/>
    </source>
</evidence>
<protein>
    <recommendedName>
        <fullName evidence="7">L-glutamate gamma-semialdehyde dehydrogenase</fullName>
        <ecNumber evidence="3">1.2.1.88</ecNumber>
    </recommendedName>
    <alternativeName>
        <fullName evidence="7">L-glutamate gamma-semialdehyde dehydrogenase</fullName>
    </alternativeName>
</protein>
<dbReference type="PANTHER" id="PTHR42862">
    <property type="entry name" value="DELTA-1-PYRROLINE-5-CARBOXYLATE DEHYDROGENASE 1, ISOFORM A-RELATED"/>
    <property type="match status" value="1"/>
</dbReference>
<dbReference type="GO" id="GO:0003842">
    <property type="term" value="F:L-glutamate gamma-semialdehyde dehydrogenase activity"/>
    <property type="evidence" value="ECO:0007669"/>
    <property type="project" value="UniProtKB-EC"/>
</dbReference>
<evidence type="ECO:0000256" key="6">
    <source>
        <dbReference type="ARBA" id="ARBA00023062"/>
    </source>
</evidence>
<name>A0A428K146_9BACT</name>
<dbReference type="PANTHER" id="PTHR42862:SF1">
    <property type="entry name" value="DELTA-1-PYRROLINE-5-CARBOXYLATE DEHYDROGENASE 2, ISOFORM A-RELATED"/>
    <property type="match status" value="1"/>
</dbReference>
<evidence type="ECO:0000256" key="4">
    <source>
        <dbReference type="ARBA" id="ARBA00023002"/>
    </source>
</evidence>
<dbReference type="EMBL" id="RWIU01000008">
    <property type="protein sequence ID" value="RSK40115.1"/>
    <property type="molecule type" value="Genomic_DNA"/>
</dbReference>
<dbReference type="UniPathway" id="UPA00261">
    <property type="reaction ID" value="UER00374"/>
</dbReference>
<feature type="region of interest" description="Disordered" evidence="9">
    <location>
        <begin position="1"/>
        <end position="20"/>
    </location>
</feature>
<dbReference type="CDD" id="cd07123">
    <property type="entry name" value="ALDH_F4-17_P5CDH"/>
    <property type="match status" value="1"/>
</dbReference>
<dbReference type="GO" id="GO:0009898">
    <property type="term" value="C:cytoplasmic side of plasma membrane"/>
    <property type="evidence" value="ECO:0007669"/>
    <property type="project" value="TreeGrafter"/>
</dbReference>
<evidence type="ECO:0000256" key="3">
    <source>
        <dbReference type="ARBA" id="ARBA00012884"/>
    </source>
</evidence>
<comment type="pathway">
    <text evidence="1">Amino-acid degradation; L-proline degradation into L-glutamate; L-glutamate from L-proline: step 2/2.</text>
</comment>
<comment type="catalytic activity">
    <reaction evidence="8">
        <text>L-glutamate 5-semialdehyde + NAD(+) + H2O = L-glutamate + NADH + 2 H(+)</text>
        <dbReference type="Rhea" id="RHEA:30235"/>
        <dbReference type="ChEBI" id="CHEBI:15377"/>
        <dbReference type="ChEBI" id="CHEBI:15378"/>
        <dbReference type="ChEBI" id="CHEBI:29985"/>
        <dbReference type="ChEBI" id="CHEBI:57540"/>
        <dbReference type="ChEBI" id="CHEBI:57945"/>
        <dbReference type="ChEBI" id="CHEBI:58066"/>
        <dbReference type="EC" id="1.2.1.88"/>
    </reaction>
</comment>
<comment type="caution">
    <text evidence="11">The sequence shown here is derived from an EMBL/GenBank/DDBJ whole genome shotgun (WGS) entry which is preliminary data.</text>
</comment>
<dbReference type="OrthoDB" id="9762913at2"/>
<feature type="domain" description="Aldehyde dehydrogenase" evidence="10">
    <location>
        <begin position="57"/>
        <end position="512"/>
    </location>
</feature>